<evidence type="ECO:0000259" key="3">
    <source>
        <dbReference type="Pfam" id="PF18559"/>
    </source>
</evidence>
<accession>A0ABZ1UFF3</accession>
<evidence type="ECO:0000313" key="5">
    <source>
        <dbReference type="Proteomes" id="UP000321323"/>
    </source>
</evidence>
<evidence type="ECO:0000259" key="2">
    <source>
        <dbReference type="Pfam" id="PF13472"/>
    </source>
</evidence>
<gene>
    <name evidence="4" type="ORF">E7V67_016995</name>
</gene>
<dbReference type="PANTHER" id="PTHR30383:SF32">
    <property type="entry name" value="SGNH-HYDROLASE"/>
    <property type="match status" value="1"/>
</dbReference>
<dbReference type="Proteomes" id="UP000321323">
    <property type="component" value="Chromosome"/>
</dbReference>
<evidence type="ECO:0000256" key="1">
    <source>
        <dbReference type="SAM" id="SignalP"/>
    </source>
</evidence>
<dbReference type="InterPro" id="IPR051532">
    <property type="entry name" value="Ester_Hydrolysis_Enzymes"/>
</dbReference>
<dbReference type="InterPro" id="IPR008979">
    <property type="entry name" value="Galactose-bd-like_sf"/>
</dbReference>
<dbReference type="InterPro" id="IPR036514">
    <property type="entry name" value="SGNH_hydro_sf"/>
</dbReference>
<feature type="signal peptide" evidence="1">
    <location>
        <begin position="1"/>
        <end position="19"/>
    </location>
</feature>
<proteinExistence type="predicted"/>
<dbReference type="EMBL" id="CP136508">
    <property type="protein sequence ID" value="WUR11408.1"/>
    <property type="molecule type" value="Genomic_DNA"/>
</dbReference>
<evidence type="ECO:0000313" key="4">
    <source>
        <dbReference type="EMBL" id="WUR11408.1"/>
    </source>
</evidence>
<protein>
    <submittedName>
        <fullName evidence="4">GDSL-type esterase/lipase family protein</fullName>
    </submittedName>
</protein>
<organism evidence="4 5">
    <name type="scientific">[Empedobacter] haloabium</name>
    <dbReference type="NCBI Taxonomy" id="592317"/>
    <lineage>
        <taxon>Bacteria</taxon>
        <taxon>Pseudomonadati</taxon>
        <taxon>Pseudomonadota</taxon>
        <taxon>Betaproteobacteria</taxon>
        <taxon>Burkholderiales</taxon>
        <taxon>Oxalobacteraceae</taxon>
        <taxon>Telluria group</taxon>
        <taxon>Telluria group incertae sedis</taxon>
    </lineage>
</organism>
<dbReference type="SUPFAM" id="SSF52266">
    <property type="entry name" value="SGNH hydrolase"/>
    <property type="match status" value="1"/>
</dbReference>
<sequence>MPSILPAGLLALAALHAHAATPDLNVYNGKPAPGWHVSAAHSEGQAVLTGRSITVPPNPKQPSAVVRVAAVKAGQRDALVLDFRDTWYASLRIEGDENDRAGARDLRPYAPDGVLAFDLDVRAMSKGGIHIQLGCGKDCERKVPYVLQSRAQAGKGWRHLEFALSCFMRAGDDFSAIRRPFSIEANGSGEVAVANVRFRQHGKPNAGCPDYRTVSVTPEPLSEPWSLDWWLPRHQQKLQEIAARRASGTLPEIVFLGDSITQGWEKEGKDEWARRYARYHALNLGYSGDRTENILWRLQHGEVDGLAPKVVVLMAGTNNTGHRQEDPRTTAAGLERIVAELRQRLPESKVLVLGIFPRDARPDSRQRRINDDINRIIAGLADHRHVFYHDVSPAFLDAHGVLPKDVMPDLLHPNARGYALWGEAMEPVLQRLLASQRRDGVVAP</sequence>
<feature type="chain" id="PRO_5046213146" evidence="1">
    <location>
        <begin position="20"/>
        <end position="444"/>
    </location>
</feature>
<dbReference type="SUPFAM" id="SSF49785">
    <property type="entry name" value="Galactose-binding domain-like"/>
    <property type="match status" value="1"/>
</dbReference>
<feature type="domain" description="SGNH hydrolase-type esterase" evidence="2">
    <location>
        <begin position="255"/>
        <end position="420"/>
    </location>
</feature>
<dbReference type="InterPro" id="IPR013830">
    <property type="entry name" value="SGNH_hydro"/>
</dbReference>
<dbReference type="PANTHER" id="PTHR30383">
    <property type="entry name" value="THIOESTERASE 1/PROTEASE 1/LYSOPHOSPHOLIPASE L1"/>
    <property type="match status" value="1"/>
</dbReference>
<dbReference type="InterPro" id="IPR041443">
    <property type="entry name" value="Exop_C"/>
</dbReference>
<keyword evidence="5" id="KW-1185">Reference proteome</keyword>
<feature type="domain" description="ExoP galactose-binding-like" evidence="3">
    <location>
        <begin position="62"/>
        <end position="198"/>
    </location>
</feature>
<dbReference type="Gene3D" id="3.40.50.1110">
    <property type="entry name" value="SGNH hydrolase"/>
    <property type="match status" value="1"/>
</dbReference>
<name>A0ABZ1UFF3_9BURK</name>
<keyword evidence="1" id="KW-0732">Signal</keyword>
<dbReference type="Gene3D" id="2.60.120.430">
    <property type="entry name" value="Galactose-binding lectin"/>
    <property type="match status" value="1"/>
</dbReference>
<dbReference type="Pfam" id="PF18559">
    <property type="entry name" value="Exop_C"/>
    <property type="match status" value="1"/>
</dbReference>
<reference evidence="4 5" key="1">
    <citation type="journal article" date="2019" name="Int. J. Syst. Evol. Microbiol.">
        <title>The Draft Whole-Genome Sequence of the Antibiotic Producer Empedobacter haloabium ATCC 31962 Provides Indications for Its Taxonomic Reclassification.</title>
        <authorList>
            <person name="Miess H."/>
            <person name="Arlt P."/>
            <person name="Apel A.K."/>
            <person name="Weber T."/>
            <person name="Nieselt K."/>
            <person name="Hanssen F."/>
            <person name="Czemmel S."/>
            <person name="Nahnsen S."/>
            <person name="Gross H."/>
        </authorList>
    </citation>
    <scope>NUCLEOTIDE SEQUENCE [LARGE SCALE GENOMIC DNA]</scope>
    <source>
        <strain evidence="4 5">ATCC 31962</strain>
    </source>
</reference>
<dbReference type="Pfam" id="PF13472">
    <property type="entry name" value="Lipase_GDSL_2"/>
    <property type="match status" value="1"/>
</dbReference>